<reference evidence="3 4" key="1">
    <citation type="submission" date="2023-07" db="EMBL/GenBank/DDBJ databases">
        <title>Sorghum-associated microbial communities from plants grown in Nebraska, USA.</title>
        <authorList>
            <person name="Schachtman D."/>
        </authorList>
    </citation>
    <scope>NUCLEOTIDE SEQUENCE [LARGE SCALE GENOMIC DNA]</scope>
    <source>
        <strain evidence="3 4">DS2154</strain>
    </source>
</reference>
<evidence type="ECO:0000259" key="2">
    <source>
        <dbReference type="Pfam" id="PF20247"/>
    </source>
</evidence>
<dbReference type="EMBL" id="JAVDRL010000003">
    <property type="protein sequence ID" value="MDR6530237.1"/>
    <property type="molecule type" value="Genomic_DNA"/>
</dbReference>
<dbReference type="Proteomes" id="UP001262754">
    <property type="component" value="Unassembled WGS sequence"/>
</dbReference>
<accession>A0ABU1MVM6</accession>
<dbReference type="CDD" id="cd21173">
    <property type="entry name" value="NucC-like"/>
    <property type="match status" value="1"/>
</dbReference>
<feature type="domain" description="DUF6602" evidence="2">
    <location>
        <begin position="175"/>
        <end position="267"/>
    </location>
</feature>
<evidence type="ECO:0000256" key="1">
    <source>
        <dbReference type="SAM" id="MobiDB-lite"/>
    </source>
</evidence>
<feature type="region of interest" description="Disordered" evidence="1">
    <location>
        <begin position="450"/>
        <end position="488"/>
    </location>
</feature>
<gene>
    <name evidence="3" type="ORF">J2800_000973</name>
</gene>
<dbReference type="InterPro" id="IPR046537">
    <property type="entry name" value="DUF6602"/>
</dbReference>
<protein>
    <recommendedName>
        <fullName evidence="2">DUF6602 domain-containing protein</fullName>
    </recommendedName>
</protein>
<proteinExistence type="predicted"/>
<keyword evidence="4" id="KW-1185">Reference proteome</keyword>
<sequence>MTWLVGDLCVDTSAAWTGITVYEVTETGGALFLQPTMCDGLPIGGPPIPAPAAAGRFFVLPRLGQGLTPDLIRYRQITTSAEMILMRERRSKSPLPVEPKDLVAQISKRLRIARSDVSGVIRLRIGEGAYKILPTSTPLEIRLSDISRALERSRMYVGDLAVELRAQAERIGHLVSHGPSVGSYREDLVRDLLKRHLPERYHVATGFVQGSPRQADILIYDRLDYAVLFREGDVVVVQPDAVRAIIEVKSELTAENVHKSLDILRKICPLNVDLPPIFLGVIAFEGPQKPKTLLNWASKYYRGELNEKGKKPPAPIEEQRIEAFDDLVSAICVLDKTLITGGFARDPGFACLRPRLYEMRSAVARDVHAAMFINLLMDHLRYPMDSEQKDRFVSQMMQVEQVAGTEEIIEQGCGWGPYADYTGAAQARLEAQVRAYAAWRAGQRWSVALDDAPAKAKRPVRAKAKPRPRKKVVRTGPAHGPRAPRRRS</sequence>
<dbReference type="Pfam" id="PF20247">
    <property type="entry name" value="DUF6602"/>
    <property type="match status" value="1"/>
</dbReference>
<comment type="caution">
    <text evidence="3">The sequence shown here is derived from an EMBL/GenBank/DDBJ whole genome shotgun (WGS) entry which is preliminary data.</text>
</comment>
<organism evidence="3 4">
    <name type="scientific">Caulobacter rhizosphaerae</name>
    <dbReference type="NCBI Taxonomy" id="2010972"/>
    <lineage>
        <taxon>Bacteria</taxon>
        <taxon>Pseudomonadati</taxon>
        <taxon>Pseudomonadota</taxon>
        <taxon>Alphaproteobacteria</taxon>
        <taxon>Caulobacterales</taxon>
        <taxon>Caulobacteraceae</taxon>
        <taxon>Caulobacter</taxon>
    </lineage>
</organism>
<dbReference type="RefSeq" id="WP_310029656.1">
    <property type="nucleotide sequence ID" value="NZ_JAVDRL010000003.1"/>
</dbReference>
<name>A0ABU1MVM6_9CAUL</name>
<evidence type="ECO:0000313" key="3">
    <source>
        <dbReference type="EMBL" id="MDR6530237.1"/>
    </source>
</evidence>
<evidence type="ECO:0000313" key="4">
    <source>
        <dbReference type="Proteomes" id="UP001262754"/>
    </source>
</evidence>
<feature type="compositionally biased region" description="Basic residues" evidence="1">
    <location>
        <begin position="455"/>
        <end position="473"/>
    </location>
</feature>